<reference evidence="10 11" key="1">
    <citation type="submission" date="2018-06" db="EMBL/GenBank/DDBJ databases">
        <title>Genomic Encyclopedia of Archaeal and Bacterial Type Strains, Phase II (KMG-II): from individual species to whole genera.</title>
        <authorList>
            <person name="Goeker M."/>
        </authorList>
    </citation>
    <scope>NUCLEOTIDE SEQUENCE [LARGE SCALE GENOMIC DNA]</scope>
    <source>
        <strain evidence="10 11">DSM 14825</strain>
    </source>
</reference>
<keyword evidence="2 7" id="KW-0813">Transport</keyword>
<evidence type="ECO:0000256" key="8">
    <source>
        <dbReference type="SAM" id="SignalP"/>
    </source>
</evidence>
<dbReference type="SUPFAM" id="SSF56935">
    <property type="entry name" value="Porins"/>
    <property type="match status" value="1"/>
</dbReference>
<dbReference type="InterPro" id="IPR036942">
    <property type="entry name" value="Beta-barrel_TonB_sf"/>
</dbReference>
<feature type="signal peptide" evidence="8">
    <location>
        <begin position="1"/>
        <end position="19"/>
    </location>
</feature>
<feature type="domain" description="TonB-dependent receptor plug" evidence="9">
    <location>
        <begin position="116"/>
        <end position="220"/>
    </location>
</feature>
<evidence type="ECO:0000259" key="9">
    <source>
        <dbReference type="Pfam" id="PF07715"/>
    </source>
</evidence>
<dbReference type="SUPFAM" id="SSF49464">
    <property type="entry name" value="Carboxypeptidase regulatory domain-like"/>
    <property type="match status" value="1"/>
</dbReference>
<dbReference type="PROSITE" id="PS52016">
    <property type="entry name" value="TONB_DEPENDENT_REC_3"/>
    <property type="match status" value="1"/>
</dbReference>
<gene>
    <name evidence="10" type="ORF">LY11_02242</name>
</gene>
<dbReference type="InterPro" id="IPR023997">
    <property type="entry name" value="TonB-dep_OMP_SusC/RagA_CS"/>
</dbReference>
<dbReference type="NCBIfam" id="TIGR04056">
    <property type="entry name" value="OMP_RagA_SusC"/>
    <property type="match status" value="1"/>
</dbReference>
<protein>
    <submittedName>
        <fullName evidence="10">TonB-linked SusC/RagA family outer membrane protein</fullName>
    </submittedName>
</protein>
<evidence type="ECO:0000313" key="11">
    <source>
        <dbReference type="Proteomes" id="UP000249754"/>
    </source>
</evidence>
<comment type="caution">
    <text evidence="10">The sequence shown here is derived from an EMBL/GenBank/DDBJ whole genome shotgun (WGS) entry which is preliminary data.</text>
</comment>
<keyword evidence="3 7" id="KW-1134">Transmembrane beta strand</keyword>
<evidence type="ECO:0000256" key="6">
    <source>
        <dbReference type="ARBA" id="ARBA00023237"/>
    </source>
</evidence>
<evidence type="ECO:0000256" key="5">
    <source>
        <dbReference type="ARBA" id="ARBA00023136"/>
    </source>
</evidence>
<dbReference type="Pfam" id="PF13715">
    <property type="entry name" value="CarbopepD_reg_2"/>
    <property type="match status" value="1"/>
</dbReference>
<accession>A0A327STA3</accession>
<dbReference type="NCBIfam" id="TIGR04057">
    <property type="entry name" value="SusC_RagA_signa"/>
    <property type="match status" value="1"/>
</dbReference>
<organism evidence="10 11">
    <name type="scientific">Pedobacter cryoconitis</name>
    <dbReference type="NCBI Taxonomy" id="188932"/>
    <lineage>
        <taxon>Bacteria</taxon>
        <taxon>Pseudomonadati</taxon>
        <taxon>Bacteroidota</taxon>
        <taxon>Sphingobacteriia</taxon>
        <taxon>Sphingobacteriales</taxon>
        <taxon>Sphingobacteriaceae</taxon>
        <taxon>Pedobacter</taxon>
    </lineage>
</organism>
<evidence type="ECO:0000313" key="10">
    <source>
        <dbReference type="EMBL" id="RAJ31742.1"/>
    </source>
</evidence>
<keyword evidence="5 7" id="KW-0472">Membrane</keyword>
<dbReference type="RefSeq" id="WP_111633761.1">
    <property type="nucleotide sequence ID" value="NZ_QLLR01000008.1"/>
</dbReference>
<evidence type="ECO:0000256" key="7">
    <source>
        <dbReference type="PROSITE-ProRule" id="PRU01360"/>
    </source>
</evidence>
<dbReference type="OrthoDB" id="9768177at2"/>
<evidence type="ECO:0000256" key="3">
    <source>
        <dbReference type="ARBA" id="ARBA00022452"/>
    </source>
</evidence>
<dbReference type="InterPro" id="IPR039426">
    <property type="entry name" value="TonB-dep_rcpt-like"/>
</dbReference>
<dbReference type="InterPro" id="IPR037066">
    <property type="entry name" value="Plug_dom_sf"/>
</dbReference>
<feature type="chain" id="PRO_5016337232" evidence="8">
    <location>
        <begin position="20"/>
        <end position="1071"/>
    </location>
</feature>
<sequence>MKLLITFFIVLSVTYVSHAQQQISGRVMDKSFNHPLAGAIVAIGQNGEKTLTDSNGYFMLKTNISVSVLIISYIGYKKQEISFKLPLKEQLTVFLSQDEQTLQEVTINTGYETVPKERSTGSFEQIDNQLLNRRVSSNILSRLDGVTNSLLFDKRDPNNTKLQVRGVSTLFASTTPLIIVDNFPYEGDINNINPNDIESVSVLKDAAAASIWGARAGNGVIVITTKKGRYNQPLQISINTNFTIAQKPNLFNIPEMSASDYISAQRYLFNNNFYEDDLNNTQTYPPLGDVVELLAKQRNLPQTDVEGRALINQQISEFQRYDVRNDFQKYIYQPSISLQHSLSISSGTEKAKYILTAGYDKNIPELKGNESERLTLRFNHTQTLFKNLEIQTNIAFTSNSSKMNSTGGYFGNYNSGNRNLYPYSRFADGIGLPLAIERNLRKSFVDQALSNGLLDWSYKPLDELSLSDNSTVGQDIRINSAAIYKVSSAFKVEIRYQYGSYNLNGKNYHKQESYFTRDLINRFTDVSSGTLIRNIPVGGILDESTTRLSDNSIRGQLNFNKQWGKDHQLSAIGGIEARQTNTESRTFRNYGYDDDLLTYLPVDYLREFPTYNNMFGSSRIDGNVNLGSLLNRFFSIYSNAAYSFKNRYTLSLSARKDASNLFGVEANRKGIPLWSTGASWNISDEPFYKINLIPVMRARLTYGFSGNLPTDQSALTIISYSTATDNSIRLPFANITNPPNPLLRWEKVGMINAGIDFGFKNNRLYGSIEYFSKKVKDMLGNETTDATKGFSGIVTNSANMEGQGIDLSLNSINTTGHLKWRTTFLFSYVKNKLTKYLSEPSLYANMYIGDGNALIPLTGKMPYMVVSYKWLGLEGLNGNPQGLYNGITSTDYYNITNSTLLGDAVFHGSPLPLYFGSIRNGVSWKNWSLSVNIGYKLDYYFRRSSIGYYTLGNLGRGHSDFSKRWQNQGDEKNTTVPSFTYPLDIYRDAFYLNSEATVEKADNIKIQDIQMDYTFQSKPNRHNFFRQIQFYSYLNNLNLLVWKANKLGIDPDFINGLKTPISLSLGLKATF</sequence>
<dbReference type="Pfam" id="PF07715">
    <property type="entry name" value="Plug"/>
    <property type="match status" value="1"/>
</dbReference>
<keyword evidence="8" id="KW-0732">Signal</keyword>
<dbReference type="Proteomes" id="UP000249754">
    <property type="component" value="Unassembled WGS sequence"/>
</dbReference>
<evidence type="ECO:0000256" key="1">
    <source>
        <dbReference type="ARBA" id="ARBA00004571"/>
    </source>
</evidence>
<keyword evidence="4 7" id="KW-0812">Transmembrane</keyword>
<dbReference type="GO" id="GO:0009279">
    <property type="term" value="C:cell outer membrane"/>
    <property type="evidence" value="ECO:0007669"/>
    <property type="project" value="UniProtKB-SubCell"/>
</dbReference>
<dbReference type="AlphaFoldDB" id="A0A327STA3"/>
<dbReference type="InterPro" id="IPR008969">
    <property type="entry name" value="CarboxyPept-like_regulatory"/>
</dbReference>
<name>A0A327STA3_9SPHI</name>
<dbReference type="Gene3D" id="2.60.40.1120">
    <property type="entry name" value="Carboxypeptidase-like, regulatory domain"/>
    <property type="match status" value="1"/>
</dbReference>
<dbReference type="EMBL" id="QLLR01000008">
    <property type="protein sequence ID" value="RAJ31742.1"/>
    <property type="molecule type" value="Genomic_DNA"/>
</dbReference>
<keyword evidence="6 7" id="KW-0998">Cell outer membrane</keyword>
<dbReference type="Gene3D" id="2.170.130.10">
    <property type="entry name" value="TonB-dependent receptor, plug domain"/>
    <property type="match status" value="1"/>
</dbReference>
<proteinExistence type="inferred from homology"/>
<comment type="subcellular location">
    <subcellularLocation>
        <location evidence="1 7">Cell outer membrane</location>
        <topology evidence="1 7">Multi-pass membrane protein</topology>
    </subcellularLocation>
</comment>
<evidence type="ECO:0000256" key="4">
    <source>
        <dbReference type="ARBA" id="ARBA00022692"/>
    </source>
</evidence>
<dbReference type="InterPro" id="IPR012910">
    <property type="entry name" value="Plug_dom"/>
</dbReference>
<evidence type="ECO:0000256" key="2">
    <source>
        <dbReference type="ARBA" id="ARBA00022448"/>
    </source>
</evidence>
<dbReference type="Gene3D" id="2.40.170.20">
    <property type="entry name" value="TonB-dependent receptor, beta-barrel domain"/>
    <property type="match status" value="1"/>
</dbReference>
<dbReference type="InterPro" id="IPR023996">
    <property type="entry name" value="TonB-dep_OMP_SusC/RagA"/>
</dbReference>
<comment type="similarity">
    <text evidence="7">Belongs to the TonB-dependent receptor family.</text>
</comment>